<gene>
    <name evidence="2" type="ORF">COLO4_14266</name>
</gene>
<dbReference type="Proteomes" id="UP000187203">
    <property type="component" value="Unassembled WGS sequence"/>
</dbReference>
<sequence length="42" mass="4551">MSPNVSVGKKDTCPGNDSPSKSVFRSRSGDASPLTTWRDLIR</sequence>
<accession>A0A1R3JSS4</accession>
<evidence type="ECO:0000256" key="1">
    <source>
        <dbReference type="SAM" id="MobiDB-lite"/>
    </source>
</evidence>
<name>A0A1R3JSS4_9ROSI</name>
<feature type="compositionally biased region" description="Polar residues" evidence="1">
    <location>
        <begin position="15"/>
        <end position="25"/>
    </location>
</feature>
<keyword evidence="3" id="KW-1185">Reference proteome</keyword>
<feature type="region of interest" description="Disordered" evidence="1">
    <location>
        <begin position="1"/>
        <end position="42"/>
    </location>
</feature>
<protein>
    <submittedName>
        <fullName evidence="2">Uncharacterized protein</fullName>
    </submittedName>
</protein>
<organism evidence="2 3">
    <name type="scientific">Corchorus olitorius</name>
    <dbReference type="NCBI Taxonomy" id="93759"/>
    <lineage>
        <taxon>Eukaryota</taxon>
        <taxon>Viridiplantae</taxon>
        <taxon>Streptophyta</taxon>
        <taxon>Embryophyta</taxon>
        <taxon>Tracheophyta</taxon>
        <taxon>Spermatophyta</taxon>
        <taxon>Magnoliopsida</taxon>
        <taxon>eudicotyledons</taxon>
        <taxon>Gunneridae</taxon>
        <taxon>Pentapetalae</taxon>
        <taxon>rosids</taxon>
        <taxon>malvids</taxon>
        <taxon>Malvales</taxon>
        <taxon>Malvaceae</taxon>
        <taxon>Grewioideae</taxon>
        <taxon>Apeibeae</taxon>
        <taxon>Corchorus</taxon>
    </lineage>
</organism>
<dbReference type="EMBL" id="AWUE01015403">
    <property type="protein sequence ID" value="OMO97913.1"/>
    <property type="molecule type" value="Genomic_DNA"/>
</dbReference>
<evidence type="ECO:0000313" key="3">
    <source>
        <dbReference type="Proteomes" id="UP000187203"/>
    </source>
</evidence>
<dbReference type="AlphaFoldDB" id="A0A1R3JSS4"/>
<proteinExistence type="predicted"/>
<comment type="caution">
    <text evidence="2">The sequence shown here is derived from an EMBL/GenBank/DDBJ whole genome shotgun (WGS) entry which is preliminary data.</text>
</comment>
<evidence type="ECO:0000313" key="2">
    <source>
        <dbReference type="EMBL" id="OMO97913.1"/>
    </source>
</evidence>
<reference evidence="3" key="1">
    <citation type="submission" date="2013-09" db="EMBL/GenBank/DDBJ databases">
        <title>Corchorus olitorius genome sequencing.</title>
        <authorList>
            <person name="Alam M."/>
            <person name="Haque M.S."/>
            <person name="Islam M.S."/>
            <person name="Emdad E.M."/>
            <person name="Islam M.M."/>
            <person name="Ahmed B."/>
            <person name="Halim A."/>
            <person name="Hossen Q.M.M."/>
            <person name="Hossain M.Z."/>
            <person name="Ahmed R."/>
            <person name="Khan M.M."/>
            <person name="Islam R."/>
            <person name="Rashid M.M."/>
            <person name="Khan S.A."/>
            <person name="Rahman M.S."/>
            <person name="Alam M."/>
            <person name="Yahiya A.S."/>
            <person name="Khan M.S."/>
            <person name="Azam M.S."/>
            <person name="Haque T."/>
            <person name="Lashkar M.Z.H."/>
            <person name="Akhand A.I."/>
            <person name="Morshed G."/>
            <person name="Roy S."/>
            <person name="Uddin K.S."/>
            <person name="Rabeya T."/>
            <person name="Hossain A.S."/>
            <person name="Chowdhury A."/>
            <person name="Snigdha A.R."/>
            <person name="Mortoza M.S."/>
            <person name="Matin S.A."/>
            <person name="Hoque S.M.E."/>
            <person name="Islam M.K."/>
            <person name="Roy D.K."/>
            <person name="Haider R."/>
            <person name="Moosa M.M."/>
            <person name="Elias S.M."/>
            <person name="Hasan A.M."/>
            <person name="Jahan S."/>
            <person name="Shafiuddin M."/>
            <person name="Mahmood N."/>
            <person name="Shommy N.S."/>
        </authorList>
    </citation>
    <scope>NUCLEOTIDE SEQUENCE [LARGE SCALE GENOMIC DNA]</scope>
    <source>
        <strain evidence="3">cv. O-4</strain>
    </source>
</reference>